<dbReference type="Proteomes" id="UP000186136">
    <property type="component" value="Unassembled WGS sequence"/>
</dbReference>
<dbReference type="OrthoDB" id="5374328at2759"/>
<evidence type="ECO:0000313" key="3">
    <source>
        <dbReference type="Proteomes" id="UP000186136"/>
    </source>
</evidence>
<gene>
    <name evidence="2" type="ORF">PMKS-001013</name>
</gene>
<keyword evidence="3" id="KW-1185">Reference proteome</keyword>
<feature type="compositionally biased region" description="Low complexity" evidence="1">
    <location>
        <begin position="66"/>
        <end position="81"/>
    </location>
</feature>
<feature type="region of interest" description="Disordered" evidence="1">
    <location>
        <begin position="55"/>
        <end position="162"/>
    </location>
</feature>
<sequence length="162" mass="17388">MIEVDCSIIHNPLKTEILKINEENYYLKLEVIRLVSNLKGLRDEVQPIVDKRKTKAGRKVKKEKLAAATKSAALPTAAASPGRQSVQKQAQKATTPVLPPPTPPLTAPAASTPAPAPAPATTQKRNHDDDINDLILSLIDLSHSQQTSEPKLPSDEAPAAAL</sequence>
<accession>A0A1Q2YDE4</accession>
<feature type="compositionally biased region" description="Low complexity" evidence="1">
    <location>
        <begin position="133"/>
        <end position="144"/>
    </location>
</feature>
<feature type="compositionally biased region" description="Polar residues" evidence="1">
    <location>
        <begin position="82"/>
        <end position="92"/>
    </location>
</feature>
<organism evidence="2 3">
    <name type="scientific">Pichia membranifaciens</name>
    <dbReference type="NCBI Taxonomy" id="4926"/>
    <lineage>
        <taxon>Eukaryota</taxon>
        <taxon>Fungi</taxon>
        <taxon>Dikarya</taxon>
        <taxon>Ascomycota</taxon>
        <taxon>Saccharomycotina</taxon>
        <taxon>Pichiomycetes</taxon>
        <taxon>Pichiales</taxon>
        <taxon>Pichiaceae</taxon>
        <taxon>Pichia</taxon>
    </lineage>
</organism>
<proteinExistence type="predicted"/>
<comment type="caution">
    <text evidence="2">The sequence shown here is derived from an EMBL/GenBank/DDBJ whole genome shotgun (WGS) entry which is preliminary data.</text>
</comment>
<evidence type="ECO:0000313" key="2">
    <source>
        <dbReference type="EMBL" id="GAV27545.1"/>
    </source>
</evidence>
<reference evidence="2 3" key="1">
    <citation type="submission" date="2016-08" db="EMBL/GenBank/DDBJ databases">
        <title>Whole genome shotgun sequence of Pichia membranifaciens KS47-1.</title>
        <authorList>
            <person name="Konishi M."/>
            <person name="Ishida M."/>
            <person name="Arakawa T."/>
            <person name="Kato Y."/>
            <person name="Horiuchi J."/>
        </authorList>
    </citation>
    <scope>NUCLEOTIDE SEQUENCE [LARGE SCALE GENOMIC DNA]</scope>
    <source>
        <strain evidence="2 3">KS47-1</strain>
    </source>
</reference>
<name>A0A1Q2YDE4_9ASCO</name>
<dbReference type="EMBL" id="BDGI01000039">
    <property type="protein sequence ID" value="GAV27545.1"/>
    <property type="molecule type" value="Genomic_DNA"/>
</dbReference>
<feature type="compositionally biased region" description="Pro residues" evidence="1">
    <location>
        <begin position="97"/>
        <end position="106"/>
    </location>
</feature>
<dbReference type="AlphaFoldDB" id="A0A1Q2YDE4"/>
<protein>
    <submittedName>
        <fullName evidence="2">Uncharacterized protein</fullName>
    </submittedName>
</protein>
<evidence type="ECO:0000256" key="1">
    <source>
        <dbReference type="SAM" id="MobiDB-lite"/>
    </source>
</evidence>